<feature type="region of interest" description="Disordered" evidence="1">
    <location>
        <begin position="119"/>
        <end position="166"/>
    </location>
</feature>
<evidence type="ECO:0000313" key="2">
    <source>
        <dbReference type="EMBL" id="PPQ84367.1"/>
    </source>
</evidence>
<protein>
    <submittedName>
        <fullName evidence="2">Uncharacterized protein</fullName>
    </submittedName>
</protein>
<dbReference type="InParanoid" id="A0A409X0T3"/>
<gene>
    <name evidence="2" type="ORF">CVT25_013324</name>
</gene>
<dbReference type="Proteomes" id="UP000283269">
    <property type="component" value="Unassembled WGS sequence"/>
</dbReference>
<keyword evidence="3" id="KW-1185">Reference proteome</keyword>
<dbReference type="AlphaFoldDB" id="A0A409X0T3"/>
<name>A0A409X0T3_PSICY</name>
<reference evidence="2 3" key="1">
    <citation type="journal article" date="2018" name="Evol. Lett.">
        <title>Horizontal gene cluster transfer increased hallucinogenic mushroom diversity.</title>
        <authorList>
            <person name="Reynolds H.T."/>
            <person name="Vijayakumar V."/>
            <person name="Gluck-Thaler E."/>
            <person name="Korotkin H.B."/>
            <person name="Matheny P.B."/>
            <person name="Slot J.C."/>
        </authorList>
    </citation>
    <scope>NUCLEOTIDE SEQUENCE [LARGE SCALE GENOMIC DNA]</scope>
    <source>
        <strain evidence="2 3">2631</strain>
    </source>
</reference>
<evidence type="ECO:0000256" key="1">
    <source>
        <dbReference type="SAM" id="MobiDB-lite"/>
    </source>
</evidence>
<organism evidence="2 3">
    <name type="scientific">Psilocybe cyanescens</name>
    <dbReference type="NCBI Taxonomy" id="93625"/>
    <lineage>
        <taxon>Eukaryota</taxon>
        <taxon>Fungi</taxon>
        <taxon>Dikarya</taxon>
        <taxon>Basidiomycota</taxon>
        <taxon>Agaricomycotina</taxon>
        <taxon>Agaricomycetes</taxon>
        <taxon>Agaricomycetidae</taxon>
        <taxon>Agaricales</taxon>
        <taxon>Agaricineae</taxon>
        <taxon>Strophariaceae</taxon>
        <taxon>Psilocybe</taxon>
    </lineage>
</organism>
<accession>A0A409X0T3</accession>
<comment type="caution">
    <text evidence="2">The sequence shown here is derived from an EMBL/GenBank/DDBJ whole genome shotgun (WGS) entry which is preliminary data.</text>
</comment>
<evidence type="ECO:0000313" key="3">
    <source>
        <dbReference type="Proteomes" id="UP000283269"/>
    </source>
</evidence>
<proteinExistence type="predicted"/>
<dbReference type="EMBL" id="NHYD01002884">
    <property type="protein sequence ID" value="PPQ84367.1"/>
    <property type="molecule type" value="Genomic_DNA"/>
</dbReference>
<feature type="compositionally biased region" description="Low complexity" evidence="1">
    <location>
        <begin position="149"/>
        <end position="166"/>
    </location>
</feature>
<sequence>MTKAIPDLVRPSGAAEVDTTYSATVDLEDNLVVMGIPVPDGTQVTVNKENVPTGNCRPIRSTRGQGGHIAQLQKAAQAVGQDLEAKIQKRQRGVNNDMAPPAKCVCGDPLQVMKVNRVDPPLRGAPLPRQINSAERNEETEKASPTLFVVQQQQRQPPPVIQQHQH</sequence>